<dbReference type="Pfam" id="PF07715">
    <property type="entry name" value="Plug"/>
    <property type="match status" value="1"/>
</dbReference>
<dbReference type="EMBL" id="CP015614">
    <property type="protein sequence ID" value="ANF55852.1"/>
    <property type="molecule type" value="Genomic_DNA"/>
</dbReference>
<protein>
    <submittedName>
        <fullName evidence="13">TonB-dependent receptor</fullName>
    </submittedName>
</protein>
<keyword evidence="10" id="KW-0732">Signal</keyword>
<reference evidence="13 14" key="1">
    <citation type="journal article" date="2014" name="Genome Announc.">
        <title>Genome Sequence of a Promising Hydrogen-Producing Facultative Anaerobic Bacterium, Brevundimonas naejangsanensis Strain B1.</title>
        <authorList>
            <person name="Su H."/>
            <person name="Zhang T."/>
            <person name="Bao M."/>
            <person name="Jiang Y."/>
            <person name="Wang Y."/>
            <person name="Tan T."/>
        </authorList>
    </citation>
    <scope>NUCLEOTIDE SEQUENCE [LARGE SCALE GENOMIC DNA]</scope>
    <source>
        <strain evidence="13 14">B1</strain>
    </source>
</reference>
<keyword evidence="13" id="KW-0675">Receptor</keyword>
<dbReference type="GO" id="GO:0009279">
    <property type="term" value="C:cell outer membrane"/>
    <property type="evidence" value="ECO:0007669"/>
    <property type="project" value="UniProtKB-SubCell"/>
</dbReference>
<proteinExistence type="inferred from homology"/>
<evidence type="ECO:0000256" key="1">
    <source>
        <dbReference type="ARBA" id="ARBA00004571"/>
    </source>
</evidence>
<dbReference type="Pfam" id="PF00593">
    <property type="entry name" value="TonB_dep_Rec_b-barrel"/>
    <property type="match status" value="1"/>
</dbReference>
<dbReference type="eggNOG" id="COG4771">
    <property type="taxonomic scope" value="Bacteria"/>
</dbReference>
<dbReference type="InterPro" id="IPR036942">
    <property type="entry name" value="Beta-barrel_TonB_sf"/>
</dbReference>
<dbReference type="PROSITE" id="PS52016">
    <property type="entry name" value="TONB_DEPENDENT_REC_3"/>
    <property type="match status" value="1"/>
</dbReference>
<gene>
    <name evidence="13" type="ORF">DA69_04030</name>
</gene>
<feature type="signal peptide" evidence="10">
    <location>
        <begin position="1"/>
        <end position="25"/>
    </location>
</feature>
<dbReference type="InterPro" id="IPR039426">
    <property type="entry name" value="TonB-dep_rcpt-like"/>
</dbReference>
<dbReference type="Gene3D" id="2.170.130.10">
    <property type="entry name" value="TonB-dependent receptor, plug domain"/>
    <property type="match status" value="1"/>
</dbReference>
<keyword evidence="6 8" id="KW-0472">Membrane</keyword>
<keyword evidence="14" id="KW-1185">Reference proteome</keyword>
<keyword evidence="2 8" id="KW-0813">Transport</keyword>
<evidence type="ECO:0000256" key="9">
    <source>
        <dbReference type="RuleBase" id="RU003357"/>
    </source>
</evidence>
<keyword evidence="5 9" id="KW-0798">TonB box</keyword>
<feature type="domain" description="TonB-dependent receptor-like beta-barrel" evidence="11">
    <location>
        <begin position="374"/>
        <end position="934"/>
    </location>
</feature>
<dbReference type="InterPro" id="IPR000531">
    <property type="entry name" value="Beta-barrel_TonB"/>
</dbReference>
<evidence type="ECO:0000256" key="10">
    <source>
        <dbReference type="SAM" id="SignalP"/>
    </source>
</evidence>
<dbReference type="InterPro" id="IPR037066">
    <property type="entry name" value="Plug_dom_sf"/>
</dbReference>
<keyword evidence="3 8" id="KW-1134">Transmembrane beta strand</keyword>
<dbReference type="KEGG" id="bne:DA69_04030"/>
<name>A0A172Y9P2_9CAUL</name>
<sequence>MQYQKSFLMAGSALALTMSGAPALADADQTQATNVEDVVVVGSRIRRDVYNSPSPVQVVTREDATLQGYASTAEVLQGTAITGGATQTDNSRAGFTVNGGAGVNTIGLRGMSPTRTLVLLNGRRVSPAGTRGSVGAADLNVLPSAMIERVEVLRDGASSVYGSDAVAGVINLQTRKNFEGLSVEATANVPMDADGAGMSSRLSIVGGLRGANWRLSGAADYFERNEMTLRDRDFTLCNRLMQRNPQTGASLDYIDPNTGKAKCFPTNGSGASINLIGTGTRTGVGAPGAVGTQFNRWRPNSAVDTGFVGWEGVGGTGVNLDVRDSFDDRMLNRSLISPTKTLNLYAEGGYGLNALGDAELYLETMYSRRESYQTGTRQFNPDYAVGSPLLPNSLSWSRYGADEGMSKGKDVAVKAFTLEQNTAHQTVDFQRHVVGLKGDITSLDGWRYDAYLSFARSDAEYRQPQYLKSRLSEALDVVVGPDGRFVCRELAKNPGCVAAPALSADLLKGKVPADFFAYVSPVHIGKTKYEETVLAAGFDGPLWTLPAGQVMAYFGAEYRHASLLDTPSEASRASDILNYTSAGITKGDDSVIEAFGEIDVPLLKDLPMIQDLNLTASYRYTDYDSYGDDTTYKLGLFWKTNDWLNFRASYGTSYRAPALYEQYVGDTSSFGNALLDPCNNFESKDAYIKANCASEGLAPGFTQKGSITVIQRGGAATGLSAETSSNLSLGAVFTPRLKQGWGDLAVAVDYYEIEVNNGVSRLGSANIMNDCYASTPDEFKARTGLCRLISRDPQTGHLRVIDSYVNIATDVVKGWDYNLRYRNDVGPGQVALNVAVSYTPTQEQMLFDDEPAINSAGDIGSPRYSGTADLAYSVDDWLVRWGTEWVGEMSGYERRKLDPATSIYNLRTPNYFLHHLSAQVRAHEWTATVGVRNVFNVNPPEISATSWYSVFGNAPLVSSYDFAGRTAFIKLSRTF</sequence>
<comment type="similarity">
    <text evidence="8 9">Belongs to the TonB-dependent receptor family.</text>
</comment>
<keyword evidence="7 8" id="KW-0998">Cell outer membrane</keyword>
<accession>A0A172Y9P2</accession>
<evidence type="ECO:0000313" key="14">
    <source>
        <dbReference type="Proteomes" id="UP000077603"/>
    </source>
</evidence>
<dbReference type="SUPFAM" id="SSF56935">
    <property type="entry name" value="Porins"/>
    <property type="match status" value="1"/>
</dbReference>
<evidence type="ECO:0000256" key="4">
    <source>
        <dbReference type="ARBA" id="ARBA00022692"/>
    </source>
</evidence>
<feature type="chain" id="PRO_5008004498" evidence="10">
    <location>
        <begin position="26"/>
        <end position="975"/>
    </location>
</feature>
<evidence type="ECO:0000256" key="2">
    <source>
        <dbReference type="ARBA" id="ARBA00022448"/>
    </source>
</evidence>
<keyword evidence="4 8" id="KW-0812">Transmembrane</keyword>
<comment type="subcellular location">
    <subcellularLocation>
        <location evidence="1 8">Cell outer membrane</location>
        <topology evidence="1 8">Multi-pass membrane protein</topology>
    </subcellularLocation>
</comment>
<evidence type="ECO:0000313" key="13">
    <source>
        <dbReference type="EMBL" id="ANF55852.1"/>
    </source>
</evidence>
<dbReference type="AlphaFoldDB" id="A0A172Y9P2"/>
<dbReference type="eggNOG" id="COG1629">
    <property type="taxonomic scope" value="Bacteria"/>
</dbReference>
<evidence type="ECO:0000256" key="3">
    <source>
        <dbReference type="ARBA" id="ARBA00022452"/>
    </source>
</evidence>
<dbReference type="STRING" id="588932.DA69_04030"/>
<evidence type="ECO:0000259" key="11">
    <source>
        <dbReference type="Pfam" id="PF00593"/>
    </source>
</evidence>
<evidence type="ECO:0000256" key="6">
    <source>
        <dbReference type="ARBA" id="ARBA00023136"/>
    </source>
</evidence>
<evidence type="ECO:0000256" key="8">
    <source>
        <dbReference type="PROSITE-ProRule" id="PRU01360"/>
    </source>
</evidence>
<organism evidence="13 14">
    <name type="scientific">Brevundimonas naejangsanensis</name>
    <dbReference type="NCBI Taxonomy" id="588932"/>
    <lineage>
        <taxon>Bacteria</taxon>
        <taxon>Pseudomonadati</taxon>
        <taxon>Pseudomonadota</taxon>
        <taxon>Alphaproteobacteria</taxon>
        <taxon>Caulobacterales</taxon>
        <taxon>Caulobacteraceae</taxon>
        <taxon>Brevundimonas</taxon>
    </lineage>
</organism>
<dbReference type="PANTHER" id="PTHR47234:SF2">
    <property type="entry name" value="TONB-DEPENDENT RECEPTOR"/>
    <property type="match status" value="1"/>
</dbReference>
<evidence type="ECO:0000256" key="5">
    <source>
        <dbReference type="ARBA" id="ARBA00023077"/>
    </source>
</evidence>
<evidence type="ECO:0000256" key="7">
    <source>
        <dbReference type="ARBA" id="ARBA00023237"/>
    </source>
</evidence>
<dbReference type="Proteomes" id="UP000077603">
    <property type="component" value="Chromosome"/>
</dbReference>
<feature type="domain" description="TonB-dependent receptor plug" evidence="12">
    <location>
        <begin position="49"/>
        <end position="169"/>
    </location>
</feature>
<evidence type="ECO:0000259" key="12">
    <source>
        <dbReference type="Pfam" id="PF07715"/>
    </source>
</evidence>
<dbReference type="Gene3D" id="2.40.170.20">
    <property type="entry name" value="TonB-dependent receptor, beta-barrel domain"/>
    <property type="match status" value="1"/>
</dbReference>
<dbReference type="InterPro" id="IPR012910">
    <property type="entry name" value="Plug_dom"/>
</dbReference>
<dbReference type="PANTHER" id="PTHR47234">
    <property type="match status" value="1"/>
</dbReference>